<gene>
    <name evidence="1" type="ORF">IPV26_22120</name>
</gene>
<dbReference type="Proteomes" id="UP000718278">
    <property type="component" value="Unassembled WGS sequence"/>
</dbReference>
<organism evidence="1 2">
    <name type="scientific">Brucella pituitosa</name>
    <dbReference type="NCBI Taxonomy" id="571256"/>
    <lineage>
        <taxon>Bacteria</taxon>
        <taxon>Pseudomonadati</taxon>
        <taxon>Pseudomonadota</taxon>
        <taxon>Alphaproteobacteria</taxon>
        <taxon>Hyphomicrobiales</taxon>
        <taxon>Brucellaceae</taxon>
        <taxon>Brucella/Ochrobactrum group</taxon>
        <taxon>Brucella</taxon>
    </lineage>
</organism>
<dbReference type="RefSeq" id="WP_207490368.1">
    <property type="nucleotide sequence ID" value="NZ_JADIJS010000010.1"/>
</dbReference>
<keyword evidence="2" id="KW-1185">Reference proteome</keyword>
<sequence length="167" mass="18988">MIPSDHFGRFYNEILKFLEAKGDAALEAFFLVTSKNHEKHILNLIQTEGLEGMEAYWNMIKVEENCDMDIDRNADRIELRMNLCPSLKKVLDNDAAPAHRYCDHCAGWIGPIMDKSGYHMVYDVISRTEPRCTLQIYKDAAKARAAEGGAQLLMGWPGHKLAESKQD</sequence>
<name>A0ABS3K630_9HYPH</name>
<protein>
    <submittedName>
        <fullName evidence="1">Uncharacterized protein</fullName>
    </submittedName>
</protein>
<dbReference type="EMBL" id="JADIJS010000010">
    <property type="protein sequence ID" value="MBO1042354.1"/>
    <property type="molecule type" value="Genomic_DNA"/>
</dbReference>
<proteinExistence type="predicted"/>
<reference evidence="1 2" key="1">
    <citation type="submission" date="2020-10" db="EMBL/GenBank/DDBJ databases">
        <title>Genomic characterization of underground lake bacteria from Wind Cave National Park: Insight into the archetypical LuxI/LuxR and identification of LuxR solos.</title>
        <authorList>
            <person name="Wengert P.C."/>
            <person name="Savka M.A."/>
        </authorList>
    </citation>
    <scope>NUCLEOTIDE SEQUENCE [LARGE SCALE GENOMIC DNA]</scope>
    <source>
        <strain evidence="1 2">SD316</strain>
    </source>
</reference>
<accession>A0ABS3K630</accession>
<comment type="caution">
    <text evidence="1">The sequence shown here is derived from an EMBL/GenBank/DDBJ whole genome shotgun (WGS) entry which is preliminary data.</text>
</comment>
<evidence type="ECO:0000313" key="1">
    <source>
        <dbReference type="EMBL" id="MBO1042354.1"/>
    </source>
</evidence>
<evidence type="ECO:0000313" key="2">
    <source>
        <dbReference type="Proteomes" id="UP000718278"/>
    </source>
</evidence>